<dbReference type="PANTHER" id="PTHR23067:SF14">
    <property type="entry name" value="C2H2-TYPE DOMAIN-CONTAINING PROTEIN"/>
    <property type="match status" value="1"/>
</dbReference>
<organism evidence="9 10">
    <name type="scientific">Eptatretus burgeri</name>
    <name type="common">Inshore hagfish</name>
    <dbReference type="NCBI Taxonomy" id="7764"/>
    <lineage>
        <taxon>Eukaryota</taxon>
        <taxon>Metazoa</taxon>
        <taxon>Chordata</taxon>
        <taxon>Craniata</taxon>
        <taxon>Vertebrata</taxon>
        <taxon>Cyclostomata</taxon>
        <taxon>Myxini</taxon>
        <taxon>Myxiniformes</taxon>
        <taxon>Myxinidae</taxon>
        <taxon>Eptatretinae</taxon>
        <taxon>Eptatretus</taxon>
    </lineage>
</organism>
<dbReference type="InterPro" id="IPR013087">
    <property type="entry name" value="Znf_C2H2_type"/>
</dbReference>
<keyword evidence="4" id="KW-0863">Zinc-finger</keyword>
<dbReference type="FunFam" id="3.30.160.60:FF:000293">
    <property type="entry name" value="zinc finger protein 385B isoform X3"/>
    <property type="match status" value="1"/>
</dbReference>
<evidence type="ECO:0000256" key="5">
    <source>
        <dbReference type="ARBA" id="ARBA00022833"/>
    </source>
</evidence>
<dbReference type="InterPro" id="IPR003604">
    <property type="entry name" value="Matrin/U1-like-C_Znf_C2H2"/>
</dbReference>
<evidence type="ECO:0000313" key="10">
    <source>
        <dbReference type="Proteomes" id="UP000694388"/>
    </source>
</evidence>
<keyword evidence="10" id="KW-1185">Reference proteome</keyword>
<feature type="region of interest" description="Disordered" evidence="7">
    <location>
        <begin position="137"/>
        <end position="157"/>
    </location>
</feature>
<dbReference type="InterPro" id="IPR036236">
    <property type="entry name" value="Znf_C2H2_sf"/>
</dbReference>
<dbReference type="GO" id="GO:0005634">
    <property type="term" value="C:nucleus"/>
    <property type="evidence" value="ECO:0007669"/>
    <property type="project" value="UniProtKB-SubCell"/>
</dbReference>
<keyword evidence="2" id="KW-0479">Metal-binding</keyword>
<keyword evidence="5" id="KW-0862">Zinc</keyword>
<dbReference type="GO" id="GO:0008270">
    <property type="term" value="F:zinc ion binding"/>
    <property type="evidence" value="ECO:0007669"/>
    <property type="project" value="UniProtKB-KW"/>
</dbReference>
<dbReference type="Ensembl" id="ENSEBUT00000010751.1">
    <property type="protein sequence ID" value="ENSEBUP00000010208.1"/>
    <property type="gene ID" value="ENSEBUG00000006559.1"/>
</dbReference>
<dbReference type="InterPro" id="IPR051845">
    <property type="entry name" value="Znf385"/>
</dbReference>
<dbReference type="SMART" id="SM00451">
    <property type="entry name" value="ZnF_U1"/>
    <property type="match status" value="3"/>
</dbReference>
<feature type="domain" description="Matrin-type" evidence="8">
    <location>
        <begin position="264"/>
        <end position="294"/>
    </location>
</feature>
<dbReference type="Proteomes" id="UP000694388">
    <property type="component" value="Unplaced"/>
</dbReference>
<dbReference type="PROSITE" id="PS00028">
    <property type="entry name" value="ZINC_FINGER_C2H2_1"/>
    <property type="match status" value="3"/>
</dbReference>
<evidence type="ECO:0000313" key="9">
    <source>
        <dbReference type="Ensembl" id="ENSEBUP00000010208.1"/>
    </source>
</evidence>
<dbReference type="Pfam" id="PF12874">
    <property type="entry name" value="zf-met"/>
    <property type="match status" value="3"/>
</dbReference>
<dbReference type="GO" id="GO:0003676">
    <property type="term" value="F:nucleic acid binding"/>
    <property type="evidence" value="ECO:0007669"/>
    <property type="project" value="InterPro"/>
</dbReference>
<dbReference type="Gene3D" id="3.30.160.60">
    <property type="entry name" value="Classic Zinc Finger"/>
    <property type="match status" value="3"/>
</dbReference>
<proteinExistence type="predicted"/>
<dbReference type="InterPro" id="IPR000690">
    <property type="entry name" value="Matrin/U1-C_Znf_C2H2"/>
</dbReference>
<protein>
    <recommendedName>
        <fullName evidence="8">Matrin-type domain-containing protein</fullName>
    </recommendedName>
</protein>
<accession>A0A8C4Q5T3</accession>
<dbReference type="SUPFAM" id="SSF57667">
    <property type="entry name" value="beta-beta-alpha zinc fingers"/>
    <property type="match status" value="3"/>
</dbReference>
<sequence length="393" mass="44083">MAEGISKQTIFLCPKTTYTLMFSDFLIFKSYHFFLMYCNSFCPQRDDLHRPLRSTLPCPSPPRRRPLFCCNICQIRFNSEGQALAHYKGSKHGKKLKASEESKYKNIGNALSPGVSEEDGDTEWSIGRVTLNVQVSQTKTRPASTGHMSKSSPMDTSVVQPACSNLVQENTVQQSVGSHMGKGSAVTTRETEDEKASRLMYCSLCKVAVNSASQLRAHNKGLKHKMMMEARNGGGAIKAFPRHSSKCSIRQPFNRGSELQDKTFYCEICDVYVNSESQLKQHIISRRHKDHIAGRTPKAKFIRCRRRNTWHQSSPPVRAQQHKHPYQMNAASATLSNVFSSSFGLFPTMQPPQTAGPMFSTPVPRSAASFLRFLHPGHGPMRSRCIPVIFAPY</sequence>
<keyword evidence="3" id="KW-0677">Repeat</keyword>
<dbReference type="PROSITE" id="PS50171">
    <property type="entry name" value="ZF_MATRIN"/>
    <property type="match status" value="1"/>
</dbReference>
<name>A0A8C4Q5T3_EPTBU</name>
<evidence type="ECO:0000256" key="7">
    <source>
        <dbReference type="SAM" id="MobiDB-lite"/>
    </source>
</evidence>
<dbReference type="GeneTree" id="ENSGT00940000155611"/>
<comment type="subcellular location">
    <subcellularLocation>
        <location evidence="1">Nucleus</location>
    </subcellularLocation>
</comment>
<evidence type="ECO:0000259" key="8">
    <source>
        <dbReference type="PROSITE" id="PS50171"/>
    </source>
</evidence>
<keyword evidence="6" id="KW-0539">Nucleus</keyword>
<dbReference type="PANTHER" id="PTHR23067">
    <property type="entry name" value="DOUBLE-STRANDED RNA-BINDING ZINC FINGER PROTEIN"/>
    <property type="match status" value="1"/>
</dbReference>
<reference evidence="9" key="2">
    <citation type="submission" date="2025-09" db="UniProtKB">
        <authorList>
            <consortium name="Ensembl"/>
        </authorList>
    </citation>
    <scope>IDENTIFICATION</scope>
</reference>
<reference evidence="9" key="1">
    <citation type="submission" date="2025-08" db="UniProtKB">
        <authorList>
            <consortium name="Ensembl"/>
        </authorList>
    </citation>
    <scope>IDENTIFICATION</scope>
</reference>
<evidence type="ECO:0000256" key="1">
    <source>
        <dbReference type="ARBA" id="ARBA00004123"/>
    </source>
</evidence>
<evidence type="ECO:0000256" key="6">
    <source>
        <dbReference type="ARBA" id="ARBA00023242"/>
    </source>
</evidence>
<evidence type="ECO:0000256" key="3">
    <source>
        <dbReference type="ARBA" id="ARBA00022737"/>
    </source>
</evidence>
<dbReference type="SMART" id="SM00355">
    <property type="entry name" value="ZnF_C2H2"/>
    <property type="match status" value="3"/>
</dbReference>
<dbReference type="AlphaFoldDB" id="A0A8C4Q5T3"/>
<evidence type="ECO:0000256" key="4">
    <source>
        <dbReference type="ARBA" id="ARBA00022771"/>
    </source>
</evidence>
<evidence type="ECO:0000256" key="2">
    <source>
        <dbReference type="ARBA" id="ARBA00022723"/>
    </source>
</evidence>